<evidence type="ECO:0000313" key="2">
    <source>
        <dbReference type="EMBL" id="GMN24366.1"/>
    </source>
</evidence>
<organism evidence="2 3">
    <name type="scientific">Ficus carica</name>
    <name type="common">Common fig</name>
    <dbReference type="NCBI Taxonomy" id="3494"/>
    <lineage>
        <taxon>Eukaryota</taxon>
        <taxon>Viridiplantae</taxon>
        <taxon>Streptophyta</taxon>
        <taxon>Embryophyta</taxon>
        <taxon>Tracheophyta</taxon>
        <taxon>Spermatophyta</taxon>
        <taxon>Magnoliopsida</taxon>
        <taxon>eudicotyledons</taxon>
        <taxon>Gunneridae</taxon>
        <taxon>Pentapetalae</taxon>
        <taxon>rosids</taxon>
        <taxon>fabids</taxon>
        <taxon>Rosales</taxon>
        <taxon>Moraceae</taxon>
        <taxon>Ficeae</taxon>
        <taxon>Ficus</taxon>
    </lineage>
</organism>
<evidence type="ECO:0008006" key="4">
    <source>
        <dbReference type="Google" id="ProtNLM"/>
    </source>
</evidence>
<proteinExistence type="predicted"/>
<keyword evidence="3" id="KW-1185">Reference proteome</keyword>
<gene>
    <name evidence="2" type="ORF">TIFTF001_000535</name>
</gene>
<keyword evidence="1" id="KW-0732">Signal</keyword>
<feature type="chain" id="PRO_5041691486" description="Transmembrane protein" evidence="1">
    <location>
        <begin position="28"/>
        <end position="66"/>
    </location>
</feature>
<reference evidence="2" key="1">
    <citation type="submission" date="2023-07" db="EMBL/GenBank/DDBJ databases">
        <title>draft genome sequence of fig (Ficus carica).</title>
        <authorList>
            <person name="Takahashi T."/>
            <person name="Nishimura K."/>
        </authorList>
    </citation>
    <scope>NUCLEOTIDE SEQUENCE</scope>
</reference>
<name>A0AA87ZGP0_FICCA</name>
<comment type="caution">
    <text evidence="2">The sequence shown here is derived from an EMBL/GenBank/DDBJ whole genome shotgun (WGS) entry which is preliminary data.</text>
</comment>
<sequence>MARVTLAAVGLCLMVMFVLGNITIVEADYVPAAVPIPAHHSSNDRTGGCWKSCHEHWDNPPAYFKC</sequence>
<feature type="signal peptide" evidence="1">
    <location>
        <begin position="1"/>
        <end position="27"/>
    </location>
</feature>
<dbReference type="AlphaFoldDB" id="A0AA87ZGP0"/>
<dbReference type="Proteomes" id="UP001187192">
    <property type="component" value="Unassembled WGS sequence"/>
</dbReference>
<evidence type="ECO:0000313" key="3">
    <source>
        <dbReference type="Proteomes" id="UP001187192"/>
    </source>
</evidence>
<dbReference type="EMBL" id="BTGU01000001">
    <property type="protein sequence ID" value="GMN24366.1"/>
    <property type="molecule type" value="Genomic_DNA"/>
</dbReference>
<evidence type="ECO:0000256" key="1">
    <source>
        <dbReference type="SAM" id="SignalP"/>
    </source>
</evidence>
<protein>
    <recommendedName>
        <fullName evidence="4">Transmembrane protein</fullName>
    </recommendedName>
</protein>
<accession>A0AA87ZGP0</accession>